<dbReference type="InterPro" id="IPR000682">
    <property type="entry name" value="PCMT"/>
</dbReference>
<reference evidence="4 5" key="1">
    <citation type="journal article" date="2014" name="ISME J.">
        <title>Adaptation of an abundant Roseobacter RCA organism to pelagic systems revealed by genomic and transcriptomic analyses.</title>
        <authorList>
            <person name="Voget S."/>
            <person name="Wemheuer B."/>
            <person name="Brinkhoff T."/>
            <person name="Vollmers J."/>
            <person name="Dietrich S."/>
            <person name="Giebel H.A."/>
            <person name="Beardsley C."/>
            <person name="Sardemann C."/>
            <person name="Bakenhus I."/>
            <person name="Billerbeck S."/>
            <person name="Daniel R."/>
            <person name="Simon M."/>
        </authorList>
    </citation>
    <scope>NUCLEOTIDE SEQUENCE [LARGE SCALE GENOMIC DNA]</scope>
    <source>
        <strain evidence="4 5">RCA23</strain>
    </source>
</reference>
<dbReference type="GO" id="GO:0005737">
    <property type="term" value="C:cytoplasm"/>
    <property type="evidence" value="ECO:0007669"/>
    <property type="project" value="TreeGrafter"/>
</dbReference>
<dbReference type="GO" id="GO:0032259">
    <property type="term" value="P:methylation"/>
    <property type="evidence" value="ECO:0007669"/>
    <property type="project" value="UniProtKB-KW"/>
</dbReference>
<evidence type="ECO:0000256" key="3">
    <source>
        <dbReference type="ARBA" id="ARBA00030757"/>
    </source>
</evidence>
<dbReference type="AlphaFoldDB" id="A0AAN0RI21"/>
<protein>
    <recommendedName>
        <fullName evidence="2">Protein-L-isoaspartate O-methyltransferase</fullName>
    </recommendedName>
    <alternativeName>
        <fullName evidence="3">Protein L-isoaspartyl methyltransferase</fullName>
    </alternativeName>
</protein>
<evidence type="ECO:0000256" key="2">
    <source>
        <dbReference type="ARBA" id="ARBA00013346"/>
    </source>
</evidence>
<keyword evidence="5" id="KW-1185">Reference proteome</keyword>
<organism evidence="4 5">
    <name type="scientific">Planktomarina temperata RCA23</name>
    <dbReference type="NCBI Taxonomy" id="666509"/>
    <lineage>
        <taxon>Bacteria</taxon>
        <taxon>Pseudomonadati</taxon>
        <taxon>Pseudomonadota</taxon>
        <taxon>Alphaproteobacteria</taxon>
        <taxon>Rhodobacterales</taxon>
        <taxon>Paracoccaceae</taxon>
        <taxon>Planktomarina</taxon>
    </lineage>
</organism>
<keyword evidence="4" id="KW-0808">Transferase</keyword>
<dbReference type="GeneID" id="93367771"/>
<dbReference type="Pfam" id="PF01135">
    <property type="entry name" value="PCMT"/>
    <property type="match status" value="1"/>
</dbReference>
<sequence>MTDFLTRRTTMVDTQIRPADVTKFPIIDAMLQVRREVFVPDTLRETAYADAILDLGHGRMILEPRTFAKMLDAVDIQGNELVLDLGCGLGYSSAVIGKFSEAVVAIEENEAMAAEAETNLATEGCLNVAVVQGILTEGAAQHAPFDVIVVQGAVEHIPEPLIAQLAEGGRIVAVFSQKGQGVVRVGYKTDGQMSWRFACNAFAPVLNGFVTERSFAL</sequence>
<dbReference type="RefSeq" id="WP_044049362.1">
    <property type="nucleotide sequence ID" value="NZ_CP003984.1"/>
</dbReference>
<name>A0AAN0RI21_9RHOB</name>
<dbReference type="GO" id="GO:0004719">
    <property type="term" value="F:protein-L-isoaspartate (D-aspartate) O-methyltransferase activity"/>
    <property type="evidence" value="ECO:0007669"/>
    <property type="project" value="InterPro"/>
</dbReference>
<dbReference type="InterPro" id="IPR029063">
    <property type="entry name" value="SAM-dependent_MTases_sf"/>
</dbReference>
<gene>
    <name evidence="4" type="primary">pcm1</name>
    <name evidence="4" type="ORF">RCA23_c09670</name>
</gene>
<evidence type="ECO:0000256" key="1">
    <source>
        <dbReference type="ARBA" id="ARBA00005369"/>
    </source>
</evidence>
<dbReference type="Gene3D" id="3.40.50.150">
    <property type="entry name" value="Vaccinia Virus protein VP39"/>
    <property type="match status" value="1"/>
</dbReference>
<dbReference type="PANTHER" id="PTHR11579:SF18">
    <property type="entry name" value="PROTEIN-L-ISOASPARTATE O-METHYLTRANSFERASE"/>
    <property type="match status" value="1"/>
</dbReference>
<evidence type="ECO:0000313" key="5">
    <source>
        <dbReference type="Proteomes" id="UP000028680"/>
    </source>
</evidence>
<dbReference type="SUPFAM" id="SSF53335">
    <property type="entry name" value="S-adenosyl-L-methionine-dependent methyltransferases"/>
    <property type="match status" value="1"/>
</dbReference>
<dbReference type="KEGG" id="ptp:RCA23_c09670"/>
<dbReference type="PANTHER" id="PTHR11579">
    <property type="entry name" value="PROTEIN-L-ISOASPARTATE O-METHYLTRANSFERASE"/>
    <property type="match status" value="1"/>
</dbReference>
<accession>A0AAN0RI21</accession>
<dbReference type="CDD" id="cd02440">
    <property type="entry name" value="AdoMet_MTases"/>
    <property type="match status" value="1"/>
</dbReference>
<comment type="similarity">
    <text evidence="1">Belongs to the methyltransferase superfamily. L-isoaspartyl/D-aspartyl protein methyltransferase family.</text>
</comment>
<evidence type="ECO:0000313" key="4">
    <source>
        <dbReference type="EMBL" id="AII86521.1"/>
    </source>
</evidence>
<dbReference type="Proteomes" id="UP000028680">
    <property type="component" value="Chromosome"/>
</dbReference>
<proteinExistence type="inferred from homology"/>
<keyword evidence="4" id="KW-0489">Methyltransferase</keyword>
<dbReference type="EMBL" id="CP003984">
    <property type="protein sequence ID" value="AII86521.1"/>
    <property type="molecule type" value="Genomic_DNA"/>
</dbReference>